<evidence type="ECO:0000313" key="2">
    <source>
        <dbReference type="EMBL" id="OQS01490.1"/>
    </source>
</evidence>
<dbReference type="Gene3D" id="3.30.530.20">
    <property type="match status" value="1"/>
</dbReference>
<dbReference type="InterPro" id="IPR013083">
    <property type="entry name" value="Znf_RING/FYVE/PHD"/>
</dbReference>
<dbReference type="OrthoDB" id="166134at2759"/>
<dbReference type="EMBL" id="JNBR01000006">
    <property type="protein sequence ID" value="OQS01490.1"/>
    <property type="molecule type" value="Genomic_DNA"/>
</dbReference>
<dbReference type="PANTHER" id="PTHR13510:SF44">
    <property type="entry name" value="RABENOSYN-5"/>
    <property type="match status" value="1"/>
</dbReference>
<dbReference type="InterPro" id="IPR011011">
    <property type="entry name" value="Znf_FYVE_PHD"/>
</dbReference>
<proteinExistence type="predicted"/>
<dbReference type="InterPro" id="IPR052727">
    <property type="entry name" value="Rab4/Rab5_effector"/>
</dbReference>
<gene>
    <name evidence="2" type="ORF">ACHHYP_00666</name>
</gene>
<comment type="caution">
    <text evidence="2">The sequence shown here is derived from an EMBL/GenBank/DDBJ whole genome shotgun (WGS) entry which is preliminary data.</text>
</comment>
<accession>A0A1V9ZUM8</accession>
<evidence type="ECO:0000313" key="3">
    <source>
        <dbReference type="Proteomes" id="UP000243579"/>
    </source>
</evidence>
<evidence type="ECO:0008006" key="4">
    <source>
        <dbReference type="Google" id="ProtNLM"/>
    </source>
</evidence>
<dbReference type="InterPro" id="IPR023393">
    <property type="entry name" value="START-like_dom_sf"/>
</dbReference>
<protein>
    <recommendedName>
        <fullName evidence="4">FYVE-type domain-containing protein</fullName>
    </recommendedName>
</protein>
<dbReference type="CDD" id="cd00065">
    <property type="entry name" value="FYVE_like_SF"/>
    <property type="match status" value="1"/>
</dbReference>
<dbReference type="SUPFAM" id="SSF57903">
    <property type="entry name" value="FYVE/PHD zinc finger"/>
    <property type="match status" value="1"/>
</dbReference>
<dbReference type="SUPFAM" id="SSF55961">
    <property type="entry name" value="Bet v1-like"/>
    <property type="match status" value="1"/>
</dbReference>
<feature type="region of interest" description="Disordered" evidence="1">
    <location>
        <begin position="345"/>
        <end position="379"/>
    </location>
</feature>
<organism evidence="2 3">
    <name type="scientific">Achlya hypogyna</name>
    <name type="common">Oomycete</name>
    <name type="synonym">Protoachlya hypogyna</name>
    <dbReference type="NCBI Taxonomy" id="1202772"/>
    <lineage>
        <taxon>Eukaryota</taxon>
        <taxon>Sar</taxon>
        <taxon>Stramenopiles</taxon>
        <taxon>Oomycota</taxon>
        <taxon>Saprolegniomycetes</taxon>
        <taxon>Saprolegniales</taxon>
        <taxon>Achlyaceae</taxon>
        <taxon>Achlya</taxon>
    </lineage>
</organism>
<dbReference type="Proteomes" id="UP000243579">
    <property type="component" value="Unassembled WGS sequence"/>
</dbReference>
<keyword evidence="3" id="KW-1185">Reference proteome</keyword>
<dbReference type="Gene3D" id="3.30.40.10">
    <property type="entry name" value="Zinc/RING finger domain, C3HC4 (zinc finger)"/>
    <property type="match status" value="1"/>
</dbReference>
<name>A0A1V9ZUM8_ACHHY</name>
<sequence>MNVPGLTPAAADSRRIQHEMAATVTTFMTRHEPAKREALAIDDGFKLVTSKGGARAFTRRADNSSFNELLVLDSLCMTLDEVIELKYAGTTDVFRVQMALFYADNFLDAAVMHTAQTATDTDPGQWFGIKYKKLLIPNSGFSDCRDVIYYEYMATTTDSAGHRTLLLMRDSSYLETYPTQPNSVRMFLRAIFVYTEIEPGRVESMHLAFMNPCGNMPAFLFNKQMLKYAGSCAKFPAFLQQKRLILLVQSQPVPRRRPDRHRCAVCDVKISGLKARYNCRACGDLMCAGCLVVVPRPVYSKLPPAVSKDDYCKRCFIGTARVRRSSLGSPHRPSMAPSTFAAQLAQSERPRRSKRLVDDSAVGTADDSAVGTLQRPDPFEQMQRALETQKQLVSQMQERLRAQP</sequence>
<evidence type="ECO:0000256" key="1">
    <source>
        <dbReference type="SAM" id="MobiDB-lite"/>
    </source>
</evidence>
<dbReference type="AlphaFoldDB" id="A0A1V9ZUM8"/>
<reference evidence="2 3" key="1">
    <citation type="journal article" date="2014" name="Genome Biol. Evol.">
        <title>The secreted proteins of Achlya hypogyna and Thraustotheca clavata identify the ancestral oomycete secretome and reveal gene acquisitions by horizontal gene transfer.</title>
        <authorList>
            <person name="Misner I."/>
            <person name="Blouin N."/>
            <person name="Leonard G."/>
            <person name="Richards T.A."/>
            <person name="Lane C.E."/>
        </authorList>
    </citation>
    <scope>NUCLEOTIDE SEQUENCE [LARGE SCALE GENOMIC DNA]</scope>
    <source>
        <strain evidence="2 3">ATCC 48635</strain>
    </source>
</reference>
<dbReference type="PANTHER" id="PTHR13510">
    <property type="entry name" value="FYVE-FINGER-CONTAINING RAB5 EFFECTOR PROTEIN RABENOSYN-5-RELATED"/>
    <property type="match status" value="1"/>
</dbReference>